<dbReference type="Proteomes" id="UP000299102">
    <property type="component" value="Unassembled WGS sequence"/>
</dbReference>
<comment type="caution">
    <text evidence="1">The sequence shown here is derived from an EMBL/GenBank/DDBJ whole genome shotgun (WGS) entry which is preliminary data.</text>
</comment>
<organism evidence="1 2">
    <name type="scientific">Eumeta variegata</name>
    <name type="common">Bagworm moth</name>
    <name type="synonym">Eumeta japonica</name>
    <dbReference type="NCBI Taxonomy" id="151549"/>
    <lineage>
        <taxon>Eukaryota</taxon>
        <taxon>Metazoa</taxon>
        <taxon>Ecdysozoa</taxon>
        <taxon>Arthropoda</taxon>
        <taxon>Hexapoda</taxon>
        <taxon>Insecta</taxon>
        <taxon>Pterygota</taxon>
        <taxon>Neoptera</taxon>
        <taxon>Endopterygota</taxon>
        <taxon>Lepidoptera</taxon>
        <taxon>Glossata</taxon>
        <taxon>Ditrysia</taxon>
        <taxon>Tineoidea</taxon>
        <taxon>Psychidae</taxon>
        <taxon>Oiketicinae</taxon>
        <taxon>Eumeta</taxon>
    </lineage>
</organism>
<accession>A0A4C2AIX9</accession>
<dbReference type="EMBL" id="BGZK01003151">
    <property type="protein sequence ID" value="GBP98497.1"/>
    <property type="molecule type" value="Genomic_DNA"/>
</dbReference>
<reference evidence="1 2" key="1">
    <citation type="journal article" date="2019" name="Commun. Biol.">
        <title>The bagworm genome reveals a unique fibroin gene that provides high tensile strength.</title>
        <authorList>
            <person name="Kono N."/>
            <person name="Nakamura H."/>
            <person name="Ohtoshi R."/>
            <person name="Tomita M."/>
            <person name="Numata K."/>
            <person name="Arakawa K."/>
        </authorList>
    </citation>
    <scope>NUCLEOTIDE SEQUENCE [LARGE SCALE GENOMIC DNA]</scope>
</reference>
<evidence type="ECO:0000313" key="1">
    <source>
        <dbReference type="EMBL" id="GBP98497.1"/>
    </source>
</evidence>
<sequence length="169" mass="18870">MPGGGAEFKSGPGGQYSSSTFRFLLRTRCKSSALATLIAPSRAAAVVCASAGGRAIGESADRRLVRNHVPPPTLQRRPCAYLPICGFFENIHNVFTLYPEDVYLVLRDFDINEADWYHDEESNSTKVYANNRPLATLTVYFMNENNFFQLNSGFNINSRLLDLVFSNMM</sequence>
<dbReference type="OrthoDB" id="426210at2759"/>
<gene>
    <name evidence="1" type="ORF">EVAR_66495_1</name>
</gene>
<dbReference type="AlphaFoldDB" id="A0A4C2AIX9"/>
<keyword evidence="2" id="KW-1185">Reference proteome</keyword>
<name>A0A4C2AIX9_EUMVA</name>
<proteinExistence type="predicted"/>
<protein>
    <submittedName>
        <fullName evidence="1">Uncharacterized protein</fullName>
    </submittedName>
</protein>
<evidence type="ECO:0000313" key="2">
    <source>
        <dbReference type="Proteomes" id="UP000299102"/>
    </source>
</evidence>